<comment type="caution">
    <text evidence="2">The sequence shown here is derived from an EMBL/GenBank/DDBJ whole genome shotgun (WGS) entry which is preliminary data.</text>
</comment>
<feature type="compositionally biased region" description="Low complexity" evidence="1">
    <location>
        <begin position="132"/>
        <end position="146"/>
    </location>
</feature>
<protein>
    <recommendedName>
        <fullName evidence="4">DUF1330 domain-containing protein</fullName>
    </recommendedName>
</protein>
<feature type="region of interest" description="Disordered" evidence="1">
    <location>
        <begin position="1"/>
        <end position="71"/>
    </location>
</feature>
<dbReference type="AlphaFoldDB" id="A0A9D4DX90"/>
<reference evidence="2" key="2">
    <citation type="submission" date="2020-11" db="EMBL/GenBank/DDBJ databases">
        <authorList>
            <person name="McCartney M.A."/>
            <person name="Auch B."/>
            <person name="Kono T."/>
            <person name="Mallez S."/>
            <person name="Becker A."/>
            <person name="Gohl D.M."/>
            <person name="Silverstein K.A.T."/>
            <person name="Koren S."/>
            <person name="Bechman K.B."/>
            <person name="Herman A."/>
            <person name="Abrahante J.E."/>
            <person name="Garbe J."/>
        </authorList>
    </citation>
    <scope>NUCLEOTIDE SEQUENCE</scope>
    <source>
        <strain evidence="2">Duluth1</strain>
        <tissue evidence="2">Whole animal</tissue>
    </source>
</reference>
<organism evidence="2 3">
    <name type="scientific">Dreissena polymorpha</name>
    <name type="common">Zebra mussel</name>
    <name type="synonym">Mytilus polymorpha</name>
    <dbReference type="NCBI Taxonomy" id="45954"/>
    <lineage>
        <taxon>Eukaryota</taxon>
        <taxon>Metazoa</taxon>
        <taxon>Spiralia</taxon>
        <taxon>Lophotrochozoa</taxon>
        <taxon>Mollusca</taxon>
        <taxon>Bivalvia</taxon>
        <taxon>Autobranchia</taxon>
        <taxon>Heteroconchia</taxon>
        <taxon>Euheterodonta</taxon>
        <taxon>Imparidentia</taxon>
        <taxon>Neoheterodontei</taxon>
        <taxon>Myida</taxon>
        <taxon>Dreissenoidea</taxon>
        <taxon>Dreissenidae</taxon>
        <taxon>Dreissena</taxon>
    </lineage>
</organism>
<evidence type="ECO:0008006" key="4">
    <source>
        <dbReference type="Google" id="ProtNLM"/>
    </source>
</evidence>
<keyword evidence="3" id="KW-1185">Reference proteome</keyword>
<accession>A0A9D4DX90</accession>
<dbReference type="EMBL" id="JAIWYP010000009">
    <property type="protein sequence ID" value="KAH3768883.1"/>
    <property type="molecule type" value="Genomic_DNA"/>
</dbReference>
<feature type="region of interest" description="Disordered" evidence="1">
    <location>
        <begin position="130"/>
        <end position="177"/>
    </location>
</feature>
<sequence>MSYLNPERYEAKNIRDHRANPHRAEYDPRYNPNPAPPTYQKFPQPIYYDRNENNYDNRSSPTRQLFTDPWAGPPDIYQRAYRYGSYPYHTDEEPRHSHNHPPYPYGDRVGREPYVAPKFDFRTDPRFHREYPQQQQQAPLPRQSDQYRSYDDHDRPAGDHQDFFQQTHRDEDTGATRKGYDANKGYLVMMRFLPQDLSEVINAVQESVSSIAAHDGYAIGFSEPGMVKILLPSHQMMAKDQWYDPRPGHSARFAVACFWFKDAMAARVCFESTRRFKQPDFPNSSPPQIIAVPLTYGRNKDAAPFSPESDHLTLFWTEYPAIYERYKHDFLSNYSEPTRSLIKQYGGNPNIVVCRYKPGWDPDLNKFGTPGYARFEVHHQRVGRSIKNGWLLPDNFVTVSTFPSERALIDFYRDERYRTLLNTLPQYADPVMVAITLHRVRGTSRV</sequence>
<feature type="compositionally biased region" description="Basic and acidic residues" evidence="1">
    <location>
        <begin position="7"/>
        <end position="28"/>
    </location>
</feature>
<feature type="compositionally biased region" description="Basic and acidic residues" evidence="1">
    <location>
        <begin position="148"/>
        <end position="177"/>
    </location>
</feature>
<dbReference type="Proteomes" id="UP000828390">
    <property type="component" value="Unassembled WGS sequence"/>
</dbReference>
<evidence type="ECO:0000313" key="2">
    <source>
        <dbReference type="EMBL" id="KAH3768883.1"/>
    </source>
</evidence>
<proteinExistence type="predicted"/>
<feature type="region of interest" description="Disordered" evidence="1">
    <location>
        <begin position="87"/>
        <end position="109"/>
    </location>
</feature>
<evidence type="ECO:0000256" key="1">
    <source>
        <dbReference type="SAM" id="MobiDB-lite"/>
    </source>
</evidence>
<name>A0A9D4DX90_DREPO</name>
<gene>
    <name evidence="2" type="ORF">DPMN_170100</name>
</gene>
<evidence type="ECO:0000313" key="3">
    <source>
        <dbReference type="Proteomes" id="UP000828390"/>
    </source>
</evidence>
<reference evidence="2" key="1">
    <citation type="journal article" date="2019" name="bioRxiv">
        <title>The Genome of the Zebra Mussel, Dreissena polymorpha: A Resource for Invasive Species Research.</title>
        <authorList>
            <person name="McCartney M.A."/>
            <person name="Auch B."/>
            <person name="Kono T."/>
            <person name="Mallez S."/>
            <person name="Zhang Y."/>
            <person name="Obille A."/>
            <person name="Becker A."/>
            <person name="Abrahante J.E."/>
            <person name="Garbe J."/>
            <person name="Badalamenti J.P."/>
            <person name="Herman A."/>
            <person name="Mangelson H."/>
            <person name="Liachko I."/>
            <person name="Sullivan S."/>
            <person name="Sone E.D."/>
            <person name="Koren S."/>
            <person name="Silverstein K.A.T."/>
            <person name="Beckman K.B."/>
            <person name="Gohl D.M."/>
        </authorList>
    </citation>
    <scope>NUCLEOTIDE SEQUENCE</scope>
    <source>
        <strain evidence="2">Duluth1</strain>
        <tissue evidence="2">Whole animal</tissue>
    </source>
</reference>